<keyword evidence="1" id="KW-1133">Transmembrane helix</keyword>
<feature type="transmembrane region" description="Helical" evidence="1">
    <location>
        <begin position="20"/>
        <end position="42"/>
    </location>
</feature>
<evidence type="ECO:0000313" key="2">
    <source>
        <dbReference type="EMBL" id="SNZ07206.1"/>
    </source>
</evidence>
<organism evidence="2 3">
    <name type="scientific">Cohaesibacter gelatinilyticus</name>
    <dbReference type="NCBI Taxonomy" id="372072"/>
    <lineage>
        <taxon>Bacteria</taxon>
        <taxon>Pseudomonadati</taxon>
        <taxon>Pseudomonadota</taxon>
        <taxon>Alphaproteobacteria</taxon>
        <taxon>Hyphomicrobiales</taxon>
        <taxon>Cohaesibacteraceae</taxon>
    </lineage>
</organism>
<dbReference type="Proteomes" id="UP000219439">
    <property type="component" value="Unassembled WGS sequence"/>
</dbReference>
<feature type="transmembrane region" description="Helical" evidence="1">
    <location>
        <begin position="310"/>
        <end position="332"/>
    </location>
</feature>
<dbReference type="EMBL" id="OBEL01000001">
    <property type="protein sequence ID" value="SNZ07206.1"/>
    <property type="molecule type" value="Genomic_DNA"/>
</dbReference>
<dbReference type="OrthoDB" id="9770040at2"/>
<dbReference type="Pfam" id="PF05940">
    <property type="entry name" value="NnrS"/>
    <property type="match status" value="1"/>
</dbReference>
<feature type="transmembrane region" description="Helical" evidence="1">
    <location>
        <begin position="344"/>
        <end position="366"/>
    </location>
</feature>
<reference evidence="2 3" key="1">
    <citation type="submission" date="2017-09" db="EMBL/GenBank/DDBJ databases">
        <authorList>
            <person name="Ehlers B."/>
            <person name="Leendertz F.H."/>
        </authorList>
    </citation>
    <scope>NUCLEOTIDE SEQUENCE [LARGE SCALE GENOMIC DNA]</scope>
    <source>
        <strain evidence="2 3">DSM 18289</strain>
    </source>
</reference>
<accession>A0A285NH43</accession>
<evidence type="ECO:0000313" key="3">
    <source>
        <dbReference type="Proteomes" id="UP000219439"/>
    </source>
</evidence>
<feature type="transmembrane region" description="Helical" evidence="1">
    <location>
        <begin position="94"/>
        <end position="113"/>
    </location>
</feature>
<feature type="transmembrane region" description="Helical" evidence="1">
    <location>
        <begin position="150"/>
        <end position="170"/>
    </location>
</feature>
<feature type="transmembrane region" description="Helical" evidence="1">
    <location>
        <begin position="372"/>
        <end position="395"/>
    </location>
</feature>
<feature type="transmembrane region" description="Helical" evidence="1">
    <location>
        <begin position="182"/>
        <end position="204"/>
    </location>
</feature>
<dbReference type="InterPro" id="IPR010266">
    <property type="entry name" value="NnrS"/>
</dbReference>
<proteinExistence type="predicted"/>
<dbReference type="AlphaFoldDB" id="A0A285NH43"/>
<keyword evidence="1" id="KW-0472">Membrane</keyword>
<dbReference type="RefSeq" id="WP_097152022.1">
    <property type="nucleotide sequence ID" value="NZ_OBEL01000001.1"/>
</dbReference>
<feature type="transmembrane region" description="Helical" evidence="1">
    <location>
        <begin position="67"/>
        <end position="87"/>
    </location>
</feature>
<keyword evidence="1" id="KW-0812">Transmembrane</keyword>
<feature type="transmembrane region" description="Helical" evidence="1">
    <location>
        <begin position="278"/>
        <end position="298"/>
    </location>
</feature>
<protein>
    <submittedName>
        <fullName evidence="2">Uncharacterized protein involved in response to NO</fullName>
    </submittedName>
</protein>
<name>A0A285NH43_9HYPH</name>
<evidence type="ECO:0000256" key="1">
    <source>
        <dbReference type="SAM" id="Phobius"/>
    </source>
</evidence>
<keyword evidence="3" id="KW-1185">Reference proteome</keyword>
<feature type="transmembrane region" description="Helical" evidence="1">
    <location>
        <begin position="119"/>
        <end position="138"/>
    </location>
</feature>
<sequence length="403" mass="44536">MNHKMQRSSIPVVLTEGFRFFFLFSSMFGLLSISAWLISLYMEDGVFSFLTPKLAMAATGWHAHEMIYGYAVGVVSGFFLTAVPNWTKTEPAKAAYIATIGMVWLAGRLVMWWSDLLPAEFVATIDLVFLPPLLVRLIIQMRNNPQPHNLIFMGLLGLLWMSNLLCHLEWMGWADETAQTGLRVGLFTVGMMIFVLGGRVVPAFTRNALRRMEVSEDELPDTHPMANKLALLTTGMFTFALFFPVPESVLGILALLAAMANAWRFSGWKGLSILGHPILWSLHLGYTMLILAYAFYGLALLTGVAMESAALHILAIGAVGCMTLAIMSRASLGHTGRPLTVRPILGVAYLLVAVSALTRAVLPGLMPDSYDLWIYLSAGLWLAAFAIFVIAYFPILTRPRLQK</sequence>
<gene>
    <name evidence="2" type="ORF">SAMN06265368_0722</name>
</gene>